<gene>
    <name evidence="8" type="ORF">J2S55_005116</name>
</gene>
<feature type="transmembrane region" description="Helical" evidence="7">
    <location>
        <begin position="431"/>
        <end position="453"/>
    </location>
</feature>
<feature type="transmembrane region" description="Helical" evidence="7">
    <location>
        <begin position="265"/>
        <end position="291"/>
    </location>
</feature>
<keyword evidence="4 7" id="KW-1133">Transmembrane helix</keyword>
<feature type="transmembrane region" description="Helical" evidence="7">
    <location>
        <begin position="660"/>
        <end position="676"/>
    </location>
</feature>
<evidence type="ECO:0000256" key="5">
    <source>
        <dbReference type="ARBA" id="ARBA00023136"/>
    </source>
</evidence>
<dbReference type="EMBL" id="JAUSRB010000002">
    <property type="protein sequence ID" value="MDP9865850.1"/>
    <property type="molecule type" value="Genomic_DNA"/>
</dbReference>
<comment type="subcellular location">
    <subcellularLocation>
        <location evidence="1">Cell membrane</location>
        <topology evidence="1">Multi-pass membrane protein</topology>
    </subcellularLocation>
</comment>
<feature type="transmembrane region" description="Helical" evidence="7">
    <location>
        <begin position="56"/>
        <end position="74"/>
    </location>
</feature>
<evidence type="ECO:0000256" key="3">
    <source>
        <dbReference type="ARBA" id="ARBA00022692"/>
    </source>
</evidence>
<dbReference type="InterPro" id="IPR050833">
    <property type="entry name" value="Poly_Biosynth_Transport"/>
</dbReference>
<feature type="transmembrane region" description="Helical" evidence="7">
    <location>
        <begin position="538"/>
        <end position="560"/>
    </location>
</feature>
<feature type="compositionally biased region" description="Basic residues" evidence="6">
    <location>
        <begin position="15"/>
        <end position="32"/>
    </location>
</feature>
<evidence type="ECO:0000256" key="4">
    <source>
        <dbReference type="ARBA" id="ARBA00022989"/>
    </source>
</evidence>
<feature type="transmembrane region" description="Helical" evidence="7">
    <location>
        <begin position="297"/>
        <end position="322"/>
    </location>
</feature>
<feature type="transmembrane region" description="Helical" evidence="7">
    <location>
        <begin position="221"/>
        <end position="244"/>
    </location>
</feature>
<evidence type="ECO:0000313" key="9">
    <source>
        <dbReference type="Proteomes" id="UP001230426"/>
    </source>
</evidence>
<dbReference type="Proteomes" id="UP001230426">
    <property type="component" value="Unassembled WGS sequence"/>
</dbReference>
<feature type="transmembrane region" description="Helical" evidence="7">
    <location>
        <begin position="376"/>
        <end position="394"/>
    </location>
</feature>
<feature type="transmembrane region" description="Helical" evidence="7">
    <location>
        <begin position="567"/>
        <end position="587"/>
    </location>
</feature>
<feature type="compositionally biased region" description="Gly residues" evidence="6">
    <location>
        <begin position="1"/>
        <end position="11"/>
    </location>
</feature>
<feature type="transmembrane region" description="Helical" evidence="7">
    <location>
        <begin position="94"/>
        <end position="115"/>
    </location>
</feature>
<feature type="region of interest" description="Disordered" evidence="6">
    <location>
        <begin position="1"/>
        <end position="38"/>
    </location>
</feature>
<feature type="transmembrane region" description="Helical" evidence="7">
    <location>
        <begin position="406"/>
        <end position="425"/>
    </location>
</feature>
<accession>A0ABT9RBU2</accession>
<keyword evidence="5 7" id="KW-0472">Membrane</keyword>
<feature type="transmembrane region" description="Helical" evidence="7">
    <location>
        <begin position="514"/>
        <end position="532"/>
    </location>
</feature>
<name>A0ABT9RBU2_9ACTN</name>
<feature type="transmembrane region" description="Helical" evidence="7">
    <location>
        <begin position="343"/>
        <end position="364"/>
    </location>
</feature>
<evidence type="ECO:0000256" key="2">
    <source>
        <dbReference type="ARBA" id="ARBA00022475"/>
    </source>
</evidence>
<reference evidence="8 9" key="1">
    <citation type="submission" date="2023-07" db="EMBL/GenBank/DDBJ databases">
        <title>Sequencing the genomes of 1000 actinobacteria strains.</title>
        <authorList>
            <person name="Klenk H.-P."/>
        </authorList>
    </citation>
    <scope>NUCLEOTIDE SEQUENCE [LARGE SCALE GENOMIC DNA]</scope>
    <source>
        <strain evidence="8 9">DSM 44109</strain>
    </source>
</reference>
<evidence type="ECO:0000313" key="8">
    <source>
        <dbReference type="EMBL" id="MDP9865850.1"/>
    </source>
</evidence>
<keyword evidence="2" id="KW-1003">Cell membrane</keyword>
<dbReference type="RefSeq" id="WP_306865711.1">
    <property type="nucleotide sequence ID" value="NZ_JAUSRB010000002.1"/>
</dbReference>
<feature type="transmembrane region" description="Helical" evidence="7">
    <location>
        <begin position="127"/>
        <end position="146"/>
    </location>
</feature>
<dbReference type="PANTHER" id="PTHR30250:SF11">
    <property type="entry name" value="O-ANTIGEN TRANSPORTER-RELATED"/>
    <property type="match status" value="1"/>
</dbReference>
<dbReference type="PANTHER" id="PTHR30250">
    <property type="entry name" value="PST FAMILY PREDICTED COLANIC ACID TRANSPORTER"/>
    <property type="match status" value="1"/>
</dbReference>
<keyword evidence="3 7" id="KW-0812">Transmembrane</keyword>
<protein>
    <submittedName>
        <fullName evidence="8">O-antigen/teichoic acid export membrane protein</fullName>
    </submittedName>
</protein>
<keyword evidence="9" id="KW-1185">Reference proteome</keyword>
<feature type="transmembrane region" description="Helical" evidence="7">
    <location>
        <begin position="158"/>
        <end position="179"/>
    </location>
</feature>
<proteinExistence type="predicted"/>
<evidence type="ECO:0000256" key="1">
    <source>
        <dbReference type="ARBA" id="ARBA00004651"/>
    </source>
</evidence>
<feature type="transmembrane region" description="Helical" evidence="7">
    <location>
        <begin position="682"/>
        <end position="700"/>
    </location>
</feature>
<sequence>MTDTGLSGGTARGRQERRRQRRQSLRRGRRQDRRGAPRSLWNRLPRDLNDPLLRNAYSLIVNAGAAGVLGLAYWTVAVRFYSESDYGRSSALIAAMRLLAALTAFGFVGALTRFLPEGGRATGRLIGSTYLVGGGAAVVATVFFLSTLDMWGPNFSGLAGPGLAGWFLLSVFLWCVFTVQDVVLTALGKATWVPLIGIAVGVTKIALLAVLAPAFPGTGIFLAWTIPVAVTVVPVSIAIFGRLAPLAAARSAHRAPPRSGRIGRFLAGDFPGTLFILASVYLMPVLVFAGVDARTAGYYAAAVTLVGVFDMLAVNMAISLTIEGSGDPALLAGKCVLALRRTMMLLVPVVLVAALAAPLILRLGWGPSFAEHGANVLRLLALASIPHAVIEIYLGVLRARSRARTLLVLQALLCVLVVGLSFLLFQRHGITGVGLGTLAAQVIVMLVVGPGLVKVVRGARTPAVERSPDETPTLVMMIVDAHPTLAARPARRATAEAAEPARPGLPWPVRAGRWLPPLITVEGLAVVALAAADGGPPVLPRAVATALGAGLVIVASVAELAMRRRRVVLWAQLVAVTLCLHGTEAMAGSAGSLAGRVTQIMATGKAAGGDWLLALPAFLARAMGLTDPTPLLVWAPVAAAVAALAPALLAARAVHRDERFHWPAAMLVTVGLWLAPAERVQISLLCLLGLCALALTLAAARGARRRPEKAAADDGRTMRTAA</sequence>
<feature type="transmembrane region" description="Helical" evidence="7">
    <location>
        <begin position="631"/>
        <end position="651"/>
    </location>
</feature>
<evidence type="ECO:0000256" key="7">
    <source>
        <dbReference type="SAM" id="Phobius"/>
    </source>
</evidence>
<comment type="caution">
    <text evidence="8">The sequence shown here is derived from an EMBL/GenBank/DDBJ whole genome shotgun (WGS) entry which is preliminary data.</text>
</comment>
<feature type="transmembrane region" description="Helical" evidence="7">
    <location>
        <begin position="191"/>
        <end position="215"/>
    </location>
</feature>
<organism evidence="8 9">
    <name type="scientific">Streptosporangium brasiliense</name>
    <dbReference type="NCBI Taxonomy" id="47480"/>
    <lineage>
        <taxon>Bacteria</taxon>
        <taxon>Bacillati</taxon>
        <taxon>Actinomycetota</taxon>
        <taxon>Actinomycetes</taxon>
        <taxon>Streptosporangiales</taxon>
        <taxon>Streptosporangiaceae</taxon>
        <taxon>Streptosporangium</taxon>
    </lineage>
</organism>
<evidence type="ECO:0000256" key="6">
    <source>
        <dbReference type="SAM" id="MobiDB-lite"/>
    </source>
</evidence>